<proteinExistence type="predicted"/>
<reference evidence="1" key="1">
    <citation type="journal article" date="2020" name="Nature">
        <title>Giant virus diversity and host interactions through global metagenomics.</title>
        <authorList>
            <person name="Schulz F."/>
            <person name="Roux S."/>
            <person name="Paez-Espino D."/>
            <person name="Jungbluth S."/>
            <person name="Walsh D.A."/>
            <person name="Denef V.J."/>
            <person name="McMahon K.D."/>
            <person name="Konstantinidis K.T."/>
            <person name="Eloe-Fadrosh E.A."/>
            <person name="Kyrpides N.C."/>
            <person name="Woyke T."/>
        </authorList>
    </citation>
    <scope>NUCLEOTIDE SEQUENCE</scope>
    <source>
        <strain evidence="1">GVMAG-M-3300023179-132</strain>
    </source>
</reference>
<dbReference type="AlphaFoldDB" id="A0A6C0E501"/>
<evidence type="ECO:0000313" key="1">
    <source>
        <dbReference type="EMBL" id="QHT23802.1"/>
    </source>
</evidence>
<dbReference type="EMBL" id="MN739735">
    <property type="protein sequence ID" value="QHT23802.1"/>
    <property type="molecule type" value="Genomic_DNA"/>
</dbReference>
<protein>
    <submittedName>
        <fullName evidence="1">Uncharacterized protein</fullName>
    </submittedName>
</protein>
<organism evidence="1">
    <name type="scientific">viral metagenome</name>
    <dbReference type="NCBI Taxonomy" id="1070528"/>
    <lineage>
        <taxon>unclassified sequences</taxon>
        <taxon>metagenomes</taxon>
        <taxon>organismal metagenomes</taxon>
    </lineage>
</organism>
<sequence>MTNKTGYSAVLLDNQSQETLKQLLSIIKTKYPNTRQFGFIKCEHMVIRFGRDFSEDWVDRKEPTIGTPVRLKCREFGLNEKAIAVHVNRIERKIDNKPIVFKEPHNDIYHITLAHKGPNDAVESNYIEYWKPVTDVSSSEIVLNGTICDYSHELMGWNCLSSSSSVAPYSERSNYGLFN</sequence>
<name>A0A6C0E501_9ZZZZ</name>
<accession>A0A6C0E501</accession>